<organism evidence="3 4">
    <name type="scientific">Rhizopus stolonifer</name>
    <name type="common">Rhizopus nigricans</name>
    <dbReference type="NCBI Taxonomy" id="4846"/>
    <lineage>
        <taxon>Eukaryota</taxon>
        <taxon>Fungi</taxon>
        <taxon>Fungi incertae sedis</taxon>
        <taxon>Mucoromycota</taxon>
        <taxon>Mucoromycotina</taxon>
        <taxon>Mucoromycetes</taxon>
        <taxon>Mucorales</taxon>
        <taxon>Mucorineae</taxon>
        <taxon>Rhizopodaceae</taxon>
        <taxon>Rhizopus</taxon>
    </lineage>
</organism>
<keyword evidence="4" id="KW-1185">Reference proteome</keyword>
<feature type="region of interest" description="Disordered" evidence="1">
    <location>
        <begin position="199"/>
        <end position="222"/>
    </location>
</feature>
<dbReference type="STRING" id="4846.A0A367K7J2"/>
<dbReference type="OrthoDB" id="333905at2759"/>
<comment type="caution">
    <text evidence="3">The sequence shown here is derived from an EMBL/GenBank/DDBJ whole genome shotgun (WGS) entry which is preliminary data.</text>
</comment>
<evidence type="ECO:0000313" key="3">
    <source>
        <dbReference type="EMBL" id="RCH98222.1"/>
    </source>
</evidence>
<feature type="compositionally biased region" description="Basic residues" evidence="1">
    <location>
        <begin position="561"/>
        <end position="580"/>
    </location>
</feature>
<dbReference type="InterPro" id="IPR003103">
    <property type="entry name" value="BAG_domain"/>
</dbReference>
<dbReference type="SUPFAM" id="SSF63491">
    <property type="entry name" value="BAG domain"/>
    <property type="match status" value="1"/>
</dbReference>
<dbReference type="Proteomes" id="UP000253551">
    <property type="component" value="Unassembled WGS sequence"/>
</dbReference>
<evidence type="ECO:0000256" key="1">
    <source>
        <dbReference type="SAM" id="MobiDB-lite"/>
    </source>
</evidence>
<feature type="domain" description="BAG" evidence="2">
    <location>
        <begin position="493"/>
        <end position="550"/>
    </location>
</feature>
<feature type="region of interest" description="Disordered" evidence="1">
    <location>
        <begin position="242"/>
        <end position="309"/>
    </location>
</feature>
<gene>
    <name evidence="3" type="ORF">CU098_003161</name>
</gene>
<dbReference type="Pfam" id="PF02179">
    <property type="entry name" value="BAG"/>
    <property type="match status" value="1"/>
</dbReference>
<feature type="region of interest" description="Disordered" evidence="1">
    <location>
        <begin position="331"/>
        <end position="407"/>
    </location>
</feature>
<dbReference type="EMBL" id="PJQM01002092">
    <property type="protein sequence ID" value="RCH98222.1"/>
    <property type="molecule type" value="Genomic_DNA"/>
</dbReference>
<feature type="region of interest" description="Disordered" evidence="1">
    <location>
        <begin position="419"/>
        <end position="449"/>
    </location>
</feature>
<reference evidence="3 4" key="1">
    <citation type="journal article" date="2018" name="G3 (Bethesda)">
        <title>Phylogenetic and Phylogenomic Definition of Rhizopus Species.</title>
        <authorList>
            <person name="Gryganskyi A.P."/>
            <person name="Golan J."/>
            <person name="Dolatabadi S."/>
            <person name="Mondo S."/>
            <person name="Robb S."/>
            <person name="Idnurm A."/>
            <person name="Muszewska A."/>
            <person name="Steczkiewicz K."/>
            <person name="Masonjones S."/>
            <person name="Liao H.L."/>
            <person name="Gajdeczka M.T."/>
            <person name="Anike F."/>
            <person name="Vuek A."/>
            <person name="Anishchenko I.M."/>
            <person name="Voigt K."/>
            <person name="de Hoog G.S."/>
            <person name="Smith M.E."/>
            <person name="Heitman J."/>
            <person name="Vilgalys R."/>
            <person name="Stajich J.E."/>
        </authorList>
    </citation>
    <scope>NUCLEOTIDE SEQUENCE [LARGE SCALE GENOMIC DNA]</scope>
    <source>
        <strain evidence="3 4">LSU 92-RS-03</strain>
    </source>
</reference>
<evidence type="ECO:0000259" key="2">
    <source>
        <dbReference type="PROSITE" id="PS51035"/>
    </source>
</evidence>
<dbReference type="GO" id="GO:0051087">
    <property type="term" value="F:protein-folding chaperone binding"/>
    <property type="evidence" value="ECO:0007669"/>
    <property type="project" value="InterPro"/>
</dbReference>
<feature type="compositionally biased region" description="Acidic residues" evidence="1">
    <location>
        <begin position="273"/>
        <end position="285"/>
    </location>
</feature>
<name>A0A367K7J2_RHIST</name>
<sequence length="580" mass="68342">MASSFLLGNKSFNLDDFLQLQALLDYEQQERDRHIAACRRKQEYHPPHHHYPYAVPLYHQRSIDPEAEQQSVMEKQRLDQALLRLRYLKDQYRRQRNAEIQDYLEAYRRQALIRAVQQEEEERYYRQCIAAALEQQRVNALWQQYLRVKQEEVLRQKLEQQHILAQQQREQDESEEEDEYDEGYSKYRTRQLEELLRHVFGNHPEYMEEEKKENSKPMRDEDKQDLAMDEVWKYLSDQKLDSETPRTAFLSSEQDKILQPSNDTVDNRSREEKEEEEEDLSEEEDTYKQESSAATSSASTPPPTVQDHVVGLQELIQKLASEPVLVNEQLLGHLDRAPPPQKLYNDEPKPSGIWATSEPSSEPMPHDEKEPKQEEEEPKQQKSYLPKHIFTEAEPTPTRESLPSTPVEKEANMMIQEADEENKKTQEESDFVDSVAAEQKGAQVDSQKASKLEALDAIAKQLTDDKSELLQRWNNVLKSQLSFTKQPEGTLMVTASSDANRKFLGSEDELTRLLLKLDAIQSEGDDEIREKRRSLVKKCEQMLDTLDRMKHNQWQAAFKKQEKKRKNNRRRKHKKNKHKK</sequence>
<proteinExistence type="predicted"/>
<protein>
    <recommendedName>
        <fullName evidence="2">BAG domain-containing protein</fullName>
    </recommendedName>
</protein>
<feature type="compositionally biased region" description="Acidic residues" evidence="1">
    <location>
        <begin position="172"/>
        <end position="182"/>
    </location>
</feature>
<feature type="region of interest" description="Disordered" evidence="1">
    <location>
        <begin position="165"/>
        <end position="184"/>
    </location>
</feature>
<feature type="compositionally biased region" description="Basic and acidic residues" evidence="1">
    <location>
        <begin position="205"/>
        <end position="222"/>
    </location>
</feature>
<dbReference type="AlphaFoldDB" id="A0A367K7J2"/>
<dbReference type="Gene3D" id="1.20.58.120">
    <property type="entry name" value="BAG domain"/>
    <property type="match status" value="1"/>
</dbReference>
<dbReference type="PROSITE" id="PS51035">
    <property type="entry name" value="BAG"/>
    <property type="match status" value="1"/>
</dbReference>
<evidence type="ECO:0000313" key="4">
    <source>
        <dbReference type="Proteomes" id="UP000253551"/>
    </source>
</evidence>
<feature type="region of interest" description="Disordered" evidence="1">
    <location>
        <begin position="557"/>
        <end position="580"/>
    </location>
</feature>
<dbReference type="SMART" id="SM00264">
    <property type="entry name" value="BAG"/>
    <property type="match status" value="1"/>
</dbReference>
<accession>A0A367K7J2</accession>
<dbReference type="InterPro" id="IPR036533">
    <property type="entry name" value="BAG_dom_sf"/>
</dbReference>